<proteinExistence type="predicted"/>
<accession>A0A2A6CVZ8</accession>
<sequence>MKRPILHPVFDLCHLCQIHKLVKKEEPVDEDNDLDVIKVVRPNPAKKRVARVKVEPEPEEEIAPTPLRRSTRSRRVVRLHTPVAP</sequence>
<protein>
    <submittedName>
        <fullName evidence="2">Uncharacterized protein</fullName>
    </submittedName>
</protein>
<organism evidence="2 3">
    <name type="scientific">Pristionchus pacificus</name>
    <name type="common">Parasitic nematode worm</name>
    <dbReference type="NCBI Taxonomy" id="54126"/>
    <lineage>
        <taxon>Eukaryota</taxon>
        <taxon>Metazoa</taxon>
        <taxon>Ecdysozoa</taxon>
        <taxon>Nematoda</taxon>
        <taxon>Chromadorea</taxon>
        <taxon>Rhabditida</taxon>
        <taxon>Rhabditina</taxon>
        <taxon>Diplogasteromorpha</taxon>
        <taxon>Diplogasteroidea</taxon>
        <taxon>Neodiplogasteridae</taxon>
        <taxon>Pristionchus</taxon>
    </lineage>
</organism>
<feature type="region of interest" description="Disordered" evidence="1">
    <location>
        <begin position="51"/>
        <end position="85"/>
    </location>
</feature>
<feature type="compositionally biased region" description="Basic residues" evidence="1">
    <location>
        <begin position="69"/>
        <end position="78"/>
    </location>
</feature>
<keyword evidence="3" id="KW-1185">Reference proteome</keyword>
<dbReference type="AlphaFoldDB" id="A0A2A6CVZ8"/>
<dbReference type="Proteomes" id="UP000005239">
    <property type="component" value="Unassembled WGS sequence"/>
</dbReference>
<gene>
    <name evidence="2" type="primary">WBGene00282461</name>
</gene>
<evidence type="ECO:0000313" key="3">
    <source>
        <dbReference type="Proteomes" id="UP000005239"/>
    </source>
</evidence>
<accession>A0A8R1Z3U9</accession>
<name>A0A2A6CVZ8_PRIPA</name>
<reference evidence="2" key="2">
    <citation type="submission" date="2022-06" db="UniProtKB">
        <authorList>
            <consortium name="EnsemblMetazoa"/>
        </authorList>
    </citation>
    <scope>IDENTIFICATION</scope>
    <source>
        <strain evidence="2">PS312</strain>
    </source>
</reference>
<evidence type="ECO:0000313" key="2">
    <source>
        <dbReference type="EnsemblMetazoa" id="PPA44092.1"/>
    </source>
</evidence>
<evidence type="ECO:0000256" key="1">
    <source>
        <dbReference type="SAM" id="MobiDB-lite"/>
    </source>
</evidence>
<dbReference type="EnsemblMetazoa" id="PPA44092.1">
    <property type="protein sequence ID" value="PPA44092.1"/>
    <property type="gene ID" value="WBGene00282461"/>
</dbReference>
<reference evidence="3" key="1">
    <citation type="journal article" date="2008" name="Nat. Genet.">
        <title>The Pristionchus pacificus genome provides a unique perspective on nematode lifestyle and parasitism.</title>
        <authorList>
            <person name="Dieterich C."/>
            <person name="Clifton S.W."/>
            <person name="Schuster L.N."/>
            <person name="Chinwalla A."/>
            <person name="Delehaunty K."/>
            <person name="Dinkelacker I."/>
            <person name="Fulton L."/>
            <person name="Fulton R."/>
            <person name="Godfrey J."/>
            <person name="Minx P."/>
            <person name="Mitreva M."/>
            <person name="Roeseler W."/>
            <person name="Tian H."/>
            <person name="Witte H."/>
            <person name="Yang S.P."/>
            <person name="Wilson R.K."/>
            <person name="Sommer R.J."/>
        </authorList>
    </citation>
    <scope>NUCLEOTIDE SEQUENCE [LARGE SCALE GENOMIC DNA]</scope>
    <source>
        <strain evidence="3">PS312</strain>
    </source>
</reference>